<evidence type="ECO:0000313" key="2">
    <source>
        <dbReference type="Proteomes" id="UP000789508"/>
    </source>
</evidence>
<organism evidence="1 2">
    <name type="scientific">Ambispora leptoticha</name>
    <dbReference type="NCBI Taxonomy" id="144679"/>
    <lineage>
        <taxon>Eukaryota</taxon>
        <taxon>Fungi</taxon>
        <taxon>Fungi incertae sedis</taxon>
        <taxon>Mucoromycota</taxon>
        <taxon>Glomeromycotina</taxon>
        <taxon>Glomeromycetes</taxon>
        <taxon>Archaeosporales</taxon>
        <taxon>Ambisporaceae</taxon>
        <taxon>Ambispora</taxon>
    </lineage>
</organism>
<name>A0A9N9B998_9GLOM</name>
<accession>A0A9N9B998</accession>
<dbReference type="Proteomes" id="UP000789508">
    <property type="component" value="Unassembled WGS sequence"/>
</dbReference>
<gene>
    <name evidence="1" type="ORF">ALEPTO_LOCUS6202</name>
</gene>
<dbReference type="Gene3D" id="2.40.320.10">
    <property type="entry name" value="Hypothetical Protein Pfu-838710-001"/>
    <property type="match status" value="1"/>
</dbReference>
<proteinExistence type="predicted"/>
<dbReference type="AlphaFoldDB" id="A0A9N9B998"/>
<evidence type="ECO:0000313" key="1">
    <source>
        <dbReference type="EMBL" id="CAG8557853.1"/>
    </source>
</evidence>
<keyword evidence="2" id="KW-1185">Reference proteome</keyword>
<dbReference type="OrthoDB" id="442176at2759"/>
<comment type="caution">
    <text evidence="1">The sequence shown here is derived from an EMBL/GenBank/DDBJ whole genome shotgun (WGS) entry which is preliminary data.</text>
</comment>
<dbReference type="EMBL" id="CAJVPS010002024">
    <property type="protein sequence ID" value="CAG8557853.1"/>
    <property type="molecule type" value="Genomic_DNA"/>
</dbReference>
<reference evidence="1" key="1">
    <citation type="submission" date="2021-06" db="EMBL/GenBank/DDBJ databases">
        <authorList>
            <person name="Kallberg Y."/>
            <person name="Tangrot J."/>
            <person name="Rosling A."/>
        </authorList>
    </citation>
    <scope>NUCLEOTIDE SEQUENCE</scope>
    <source>
        <strain evidence="1">FL130A</strain>
    </source>
</reference>
<sequence>MNPAASMDVYLELVNLSDIAEFIQQNLVGSDSIPVIPDEVLEHADFGHSMEGLEITVNKESEIPQAELKIAQFMNKHEWFFETKGVVFGKLSAYISKFNRHQWEFMERSGILKQKLFPERLEDVVRRNEMEKAKSL</sequence>
<protein>
    <submittedName>
        <fullName evidence="1">301_t:CDS:1</fullName>
    </submittedName>
</protein>